<proteinExistence type="predicted"/>
<feature type="region of interest" description="Disordered" evidence="1">
    <location>
        <begin position="1"/>
        <end position="33"/>
    </location>
</feature>
<keyword evidence="3" id="KW-1185">Reference proteome</keyword>
<dbReference type="EMBL" id="BALE01000038">
    <property type="protein sequence ID" value="GAN55061.1"/>
    <property type="molecule type" value="Genomic_DNA"/>
</dbReference>
<sequence>MALGHVDRVALPPVQSKDDAARDPFCGEVDPSPGKRQYLLDFWRNACKSGPHQGLPNPICFPLRQCRQGKLLDGAASAGAEQRAGRHNPIRGGRFDLDQIGWTVAKPHARLFARQSAGHEHATPFDFGHAVTGRAEAEDG</sequence>
<evidence type="ECO:0000256" key="1">
    <source>
        <dbReference type="SAM" id="MobiDB-lite"/>
    </source>
</evidence>
<accession>A0A0D6MNN5</accession>
<dbReference type="AlphaFoldDB" id="A0A0D6MNN5"/>
<organism evidence="2 3">
    <name type="scientific">Tanticharoenia sakaeratensis NBRC 103193</name>
    <dbReference type="NCBI Taxonomy" id="1231623"/>
    <lineage>
        <taxon>Bacteria</taxon>
        <taxon>Pseudomonadati</taxon>
        <taxon>Pseudomonadota</taxon>
        <taxon>Alphaproteobacteria</taxon>
        <taxon>Acetobacterales</taxon>
        <taxon>Acetobacteraceae</taxon>
        <taxon>Tanticharoenia</taxon>
    </lineage>
</organism>
<evidence type="ECO:0000313" key="2">
    <source>
        <dbReference type="EMBL" id="GAN55061.1"/>
    </source>
</evidence>
<reference evidence="2 3" key="1">
    <citation type="submission" date="2012-10" db="EMBL/GenBank/DDBJ databases">
        <title>Genome sequencing of Tanticharoenia sakaeratensis NBRC 103193.</title>
        <authorList>
            <person name="Azuma Y."/>
            <person name="Hadano H."/>
            <person name="Hirakawa H."/>
            <person name="Matsushita K."/>
        </authorList>
    </citation>
    <scope>NUCLEOTIDE SEQUENCE [LARGE SCALE GENOMIC DNA]</scope>
    <source>
        <strain evidence="2 3">NBRC 103193</strain>
    </source>
</reference>
<gene>
    <name evidence="2" type="ORF">Tasa_038_042</name>
</gene>
<comment type="caution">
    <text evidence="2">The sequence shown here is derived from an EMBL/GenBank/DDBJ whole genome shotgun (WGS) entry which is preliminary data.</text>
</comment>
<dbReference type="Proteomes" id="UP000032679">
    <property type="component" value="Unassembled WGS sequence"/>
</dbReference>
<evidence type="ECO:0000313" key="3">
    <source>
        <dbReference type="Proteomes" id="UP000032679"/>
    </source>
</evidence>
<name>A0A0D6MNN5_9PROT</name>
<protein>
    <submittedName>
        <fullName evidence="2">Uncharacterized protein</fullName>
    </submittedName>
</protein>